<organism evidence="3">
    <name type="scientific">Sesamum latifolium</name>
    <dbReference type="NCBI Taxonomy" id="2727402"/>
    <lineage>
        <taxon>Eukaryota</taxon>
        <taxon>Viridiplantae</taxon>
        <taxon>Streptophyta</taxon>
        <taxon>Embryophyta</taxon>
        <taxon>Tracheophyta</taxon>
        <taxon>Spermatophyta</taxon>
        <taxon>Magnoliopsida</taxon>
        <taxon>eudicotyledons</taxon>
        <taxon>Gunneridae</taxon>
        <taxon>Pentapetalae</taxon>
        <taxon>asterids</taxon>
        <taxon>lamiids</taxon>
        <taxon>Lamiales</taxon>
        <taxon>Pedaliaceae</taxon>
        <taxon>Sesamum</taxon>
    </lineage>
</organism>
<gene>
    <name evidence="3" type="ORF">Slati_3939100</name>
</gene>
<feature type="compositionally biased region" description="Basic and acidic residues" evidence="1">
    <location>
        <begin position="1"/>
        <end position="11"/>
    </location>
</feature>
<accession>A0AAW2TPL0</accession>
<feature type="region of interest" description="Disordered" evidence="1">
    <location>
        <begin position="1"/>
        <end position="23"/>
    </location>
</feature>
<reference evidence="3" key="1">
    <citation type="submission" date="2020-06" db="EMBL/GenBank/DDBJ databases">
        <authorList>
            <person name="Li T."/>
            <person name="Hu X."/>
            <person name="Zhang T."/>
            <person name="Song X."/>
            <person name="Zhang H."/>
            <person name="Dai N."/>
            <person name="Sheng W."/>
            <person name="Hou X."/>
            <person name="Wei L."/>
        </authorList>
    </citation>
    <scope>NUCLEOTIDE SEQUENCE</scope>
    <source>
        <strain evidence="3">KEN1</strain>
        <tissue evidence="3">Leaf</tissue>
    </source>
</reference>
<sequence length="248" mass="27776">MSTCNAKERGIGRRSAHNSSPIKVLQRSKRLTKDEMILRLGDGKAIAAETVGSIEFAISHHIKPSFLNMTPSKKISQMPYEIWHDKPASYKYLKVWGSPAYVKRLVEDKLDSRSSLCRFIGYPKETVGYYFYALSKKKVFVSCSVLEESSEVFHETSETASGPIVPTNSVPVLRRSARVTQPPERFGFVGLTSQLDNDLKMYGEVMSDIHSDKWLKVMKSKMDSIGSNQVWTLVGPPKGVKARLVAKG</sequence>
<dbReference type="EMBL" id="JACGWN010000014">
    <property type="protein sequence ID" value="KAL0406252.1"/>
    <property type="molecule type" value="Genomic_DNA"/>
</dbReference>
<comment type="caution">
    <text evidence="3">The sequence shown here is derived from an EMBL/GenBank/DDBJ whole genome shotgun (WGS) entry which is preliminary data.</text>
</comment>
<proteinExistence type="predicted"/>
<dbReference type="Pfam" id="PF25597">
    <property type="entry name" value="SH3_retrovirus"/>
    <property type="match status" value="1"/>
</dbReference>
<protein>
    <recommendedName>
        <fullName evidence="2">Retroviral polymerase SH3-like domain-containing protein</fullName>
    </recommendedName>
</protein>
<evidence type="ECO:0000256" key="1">
    <source>
        <dbReference type="SAM" id="MobiDB-lite"/>
    </source>
</evidence>
<evidence type="ECO:0000259" key="2">
    <source>
        <dbReference type="Pfam" id="PF25597"/>
    </source>
</evidence>
<dbReference type="InterPro" id="IPR057670">
    <property type="entry name" value="SH3_retrovirus"/>
</dbReference>
<dbReference type="AlphaFoldDB" id="A0AAW2TPL0"/>
<feature type="domain" description="Retroviral polymerase SH3-like" evidence="2">
    <location>
        <begin position="99"/>
        <end position="158"/>
    </location>
</feature>
<evidence type="ECO:0000313" key="3">
    <source>
        <dbReference type="EMBL" id="KAL0406252.1"/>
    </source>
</evidence>
<reference evidence="3" key="2">
    <citation type="journal article" date="2024" name="Plant">
        <title>Genomic evolution and insights into agronomic trait innovations of Sesamum species.</title>
        <authorList>
            <person name="Miao H."/>
            <person name="Wang L."/>
            <person name="Qu L."/>
            <person name="Liu H."/>
            <person name="Sun Y."/>
            <person name="Le M."/>
            <person name="Wang Q."/>
            <person name="Wei S."/>
            <person name="Zheng Y."/>
            <person name="Lin W."/>
            <person name="Duan Y."/>
            <person name="Cao H."/>
            <person name="Xiong S."/>
            <person name="Wang X."/>
            <person name="Wei L."/>
            <person name="Li C."/>
            <person name="Ma Q."/>
            <person name="Ju M."/>
            <person name="Zhao R."/>
            <person name="Li G."/>
            <person name="Mu C."/>
            <person name="Tian Q."/>
            <person name="Mei H."/>
            <person name="Zhang T."/>
            <person name="Gao T."/>
            <person name="Zhang H."/>
        </authorList>
    </citation>
    <scope>NUCLEOTIDE SEQUENCE</scope>
    <source>
        <strain evidence="3">KEN1</strain>
    </source>
</reference>
<name>A0AAW2TPL0_9LAMI</name>